<feature type="domain" description="Chromo" evidence="5">
    <location>
        <begin position="75"/>
        <end position="125"/>
    </location>
</feature>
<name>A0A0D2E244_9EURO</name>
<keyword evidence="3" id="KW-0539">Nucleus</keyword>
<dbReference type="EMBL" id="KN847323">
    <property type="protein sequence ID" value="KIW49493.1"/>
    <property type="molecule type" value="Genomic_DNA"/>
</dbReference>
<dbReference type="SMART" id="SM00298">
    <property type="entry name" value="CHROMO"/>
    <property type="match status" value="1"/>
</dbReference>
<organism evidence="6 7">
    <name type="scientific">Exophiala xenobiotica</name>
    <dbReference type="NCBI Taxonomy" id="348802"/>
    <lineage>
        <taxon>Eukaryota</taxon>
        <taxon>Fungi</taxon>
        <taxon>Dikarya</taxon>
        <taxon>Ascomycota</taxon>
        <taxon>Pezizomycotina</taxon>
        <taxon>Eurotiomycetes</taxon>
        <taxon>Chaetothyriomycetidae</taxon>
        <taxon>Chaetothyriales</taxon>
        <taxon>Herpotrichiellaceae</taxon>
        <taxon>Exophiala</taxon>
    </lineage>
</organism>
<dbReference type="GeneID" id="25333075"/>
<evidence type="ECO:0000313" key="6">
    <source>
        <dbReference type="EMBL" id="KIW49493.1"/>
    </source>
</evidence>
<reference evidence="6 7" key="1">
    <citation type="submission" date="2015-01" db="EMBL/GenBank/DDBJ databases">
        <title>The Genome Sequence of Exophiala xenobiotica CBS118157.</title>
        <authorList>
            <consortium name="The Broad Institute Genomics Platform"/>
            <person name="Cuomo C."/>
            <person name="de Hoog S."/>
            <person name="Gorbushina A."/>
            <person name="Stielow B."/>
            <person name="Teixiera M."/>
            <person name="Abouelleil A."/>
            <person name="Chapman S.B."/>
            <person name="Priest M."/>
            <person name="Young S.K."/>
            <person name="Wortman J."/>
            <person name="Nusbaum C."/>
            <person name="Birren B."/>
        </authorList>
    </citation>
    <scope>NUCLEOTIDE SEQUENCE [LARGE SCALE GENOMIC DNA]</scope>
    <source>
        <strain evidence="6 7">CBS 118157</strain>
    </source>
</reference>
<dbReference type="PANTHER" id="PTHR22812">
    <property type="entry name" value="CHROMOBOX PROTEIN"/>
    <property type="match status" value="1"/>
</dbReference>
<dbReference type="InterPro" id="IPR017984">
    <property type="entry name" value="Chromo_dom_subgr"/>
</dbReference>
<dbReference type="HOGENOM" id="CLU_045874_0_1_1"/>
<dbReference type="AlphaFoldDB" id="A0A0D2E244"/>
<feature type="region of interest" description="Disordered" evidence="4">
    <location>
        <begin position="1"/>
        <end position="75"/>
    </location>
</feature>
<accession>A0A0D2E244</accession>
<feature type="compositionally biased region" description="Basic residues" evidence="4">
    <location>
        <begin position="137"/>
        <end position="148"/>
    </location>
</feature>
<evidence type="ECO:0000256" key="2">
    <source>
        <dbReference type="ARBA" id="ARBA00011353"/>
    </source>
</evidence>
<dbReference type="PRINTS" id="PR00504">
    <property type="entry name" value="CHROMODOMAIN"/>
</dbReference>
<dbReference type="Proteomes" id="UP000054342">
    <property type="component" value="Unassembled WGS sequence"/>
</dbReference>
<feature type="compositionally biased region" description="Acidic residues" evidence="4">
    <location>
        <begin position="7"/>
        <end position="18"/>
    </location>
</feature>
<dbReference type="SMART" id="SM00300">
    <property type="entry name" value="ChSh"/>
    <property type="match status" value="1"/>
</dbReference>
<evidence type="ECO:0000256" key="1">
    <source>
        <dbReference type="ARBA" id="ARBA00004123"/>
    </source>
</evidence>
<dbReference type="InterPro" id="IPR023779">
    <property type="entry name" value="Chromodomain_CS"/>
</dbReference>
<keyword evidence="7" id="KW-1185">Reference proteome</keyword>
<evidence type="ECO:0000313" key="7">
    <source>
        <dbReference type="Proteomes" id="UP000054342"/>
    </source>
</evidence>
<dbReference type="GO" id="GO:0006338">
    <property type="term" value="P:chromatin remodeling"/>
    <property type="evidence" value="ECO:0007669"/>
    <property type="project" value="UniProtKB-ARBA"/>
</dbReference>
<dbReference type="PROSITE" id="PS00598">
    <property type="entry name" value="CHROMO_1"/>
    <property type="match status" value="1"/>
</dbReference>
<sequence length="242" mass="27274">MPRVVSADDEAFSEDSDIGDINHGDEIPADAEPKTQLNGELHDDAEEAAQQRSLPARAESEDTDVSKPGEPDEEYVVEEIQGHRTRKGTVEYHIKWVGYDESENTWEPEDHLLPHARKVLTSYHKAIGGPPGATSIKRSKSKQSRKAHSSADDTPEPKRRKKNGETAASPEQEIGTWTPKGDNWEPQVDKVETIERNQAGQLTAFVLFKNGKKSIVSMEKVYAHCPRPMLKFYEEHLKFKYV</sequence>
<dbReference type="STRING" id="348802.A0A0D2E244"/>
<feature type="region of interest" description="Disordered" evidence="4">
    <location>
        <begin position="125"/>
        <end position="184"/>
    </location>
</feature>
<dbReference type="Pfam" id="PF01393">
    <property type="entry name" value="Chromo_shadow"/>
    <property type="match status" value="1"/>
</dbReference>
<dbReference type="InterPro" id="IPR008251">
    <property type="entry name" value="Chromo_shadow_dom"/>
</dbReference>
<evidence type="ECO:0000256" key="4">
    <source>
        <dbReference type="SAM" id="MobiDB-lite"/>
    </source>
</evidence>
<dbReference type="GO" id="GO:0000792">
    <property type="term" value="C:heterochromatin"/>
    <property type="evidence" value="ECO:0007669"/>
    <property type="project" value="UniProtKB-ARBA"/>
</dbReference>
<dbReference type="Pfam" id="PF00385">
    <property type="entry name" value="Chromo"/>
    <property type="match status" value="1"/>
</dbReference>
<evidence type="ECO:0000256" key="3">
    <source>
        <dbReference type="ARBA" id="ARBA00023242"/>
    </source>
</evidence>
<comment type="subcellular location">
    <subcellularLocation>
        <location evidence="1">Nucleus</location>
    </subcellularLocation>
</comment>
<feature type="compositionally biased region" description="Basic and acidic residues" evidence="4">
    <location>
        <begin position="58"/>
        <end position="70"/>
    </location>
</feature>
<gene>
    <name evidence="6" type="ORF">PV05_11167</name>
</gene>
<dbReference type="CDD" id="cd00024">
    <property type="entry name" value="CD_CSD"/>
    <property type="match status" value="1"/>
</dbReference>
<dbReference type="InterPro" id="IPR051219">
    <property type="entry name" value="Heterochromatin_chromo-domain"/>
</dbReference>
<dbReference type="InterPro" id="IPR000953">
    <property type="entry name" value="Chromo/chromo_shadow_dom"/>
</dbReference>
<proteinExistence type="predicted"/>
<evidence type="ECO:0000259" key="5">
    <source>
        <dbReference type="PROSITE" id="PS50013"/>
    </source>
</evidence>
<comment type="subunit">
    <text evidence="2">Component of the NuA4 histone acetyltransferase complex.</text>
</comment>
<dbReference type="PROSITE" id="PS50013">
    <property type="entry name" value="CHROMO_2"/>
    <property type="match status" value="1"/>
</dbReference>
<dbReference type="GO" id="GO:0005634">
    <property type="term" value="C:nucleus"/>
    <property type="evidence" value="ECO:0007669"/>
    <property type="project" value="UniProtKB-SubCell"/>
</dbReference>
<dbReference type="RefSeq" id="XP_013310078.1">
    <property type="nucleotide sequence ID" value="XM_013454624.1"/>
</dbReference>
<dbReference type="SUPFAM" id="SSF54160">
    <property type="entry name" value="Chromo domain-like"/>
    <property type="match status" value="2"/>
</dbReference>
<dbReference type="InterPro" id="IPR016197">
    <property type="entry name" value="Chromo-like_dom_sf"/>
</dbReference>
<dbReference type="Gene3D" id="2.40.50.40">
    <property type="match status" value="2"/>
</dbReference>
<dbReference type="OrthoDB" id="433924at2759"/>
<dbReference type="InterPro" id="IPR023780">
    <property type="entry name" value="Chromo_domain"/>
</dbReference>
<protein>
    <recommendedName>
        <fullName evidence="5">Chromo domain-containing protein</fullName>
    </recommendedName>
</protein>